<dbReference type="PANTHER" id="PTHR12147:SF56">
    <property type="entry name" value="AMINOPEPTIDASE YDR415C-RELATED"/>
    <property type="match status" value="1"/>
</dbReference>
<organism evidence="9 10">
    <name type="scientific">Bdellovibrio svalbardensis</name>
    <dbReference type="NCBI Taxonomy" id="2972972"/>
    <lineage>
        <taxon>Bacteria</taxon>
        <taxon>Pseudomonadati</taxon>
        <taxon>Bdellovibrionota</taxon>
        <taxon>Bdellovibrionia</taxon>
        <taxon>Bdellovibrionales</taxon>
        <taxon>Pseudobdellovibrionaceae</taxon>
        <taxon>Bdellovibrio</taxon>
    </lineage>
</organism>
<dbReference type="Pfam" id="PF04389">
    <property type="entry name" value="Peptidase_M28"/>
    <property type="match status" value="1"/>
</dbReference>
<dbReference type="RefSeq" id="WP_277576664.1">
    <property type="nucleotide sequence ID" value="NZ_JANRMI010000001.1"/>
</dbReference>
<sequence>MKTAMMALLFVASLAQAHVPSLESFNTKPILADLKDLRALNIPVMAKDEFAEVGYAVVTPKMQQRIQEYAHANGKCGGFEDLSQEAQNLTGGFDALLGNLASLKQKNELYDRAPFRALATQKNEALASAITEINVDNMKATVQWLSSYPDRNNRSAQPNVHVEDMKKKLEAMLASSTLPYEVSLVSHTSTKQKSVRVRLTGSEKPNEIVVLGGHLDSINMGWGSGNKAPGADDNASGSANLLEALRIVSQKVQPKRTVDFFWYAGEESGLLGSAEIAKQYKAQNADVVAVLQLDMTLFPGSGELVIGSMTDFTSAWLRDYLKAANETYIGARIVEDKCGYGCSDHASWHRQGYPAIMPFEARMNDSNPNIHSARDLVSKDSNFNHSVAYTKIALVFAMDLANSTARQPY</sequence>
<keyword evidence="5" id="KW-0378">Hydrolase</keyword>
<keyword evidence="2" id="KW-0645">Protease</keyword>
<feature type="domain" description="Peptidase M28" evidence="8">
    <location>
        <begin position="196"/>
        <end position="379"/>
    </location>
</feature>
<keyword evidence="4 7" id="KW-0732">Signal</keyword>
<keyword evidence="6" id="KW-0862">Zinc</keyword>
<evidence type="ECO:0000256" key="7">
    <source>
        <dbReference type="SAM" id="SignalP"/>
    </source>
</evidence>
<evidence type="ECO:0000313" key="9">
    <source>
        <dbReference type="EMBL" id="MDG0815188.1"/>
    </source>
</evidence>
<proteinExistence type="predicted"/>
<dbReference type="PANTHER" id="PTHR12147">
    <property type="entry name" value="METALLOPEPTIDASE M28 FAMILY MEMBER"/>
    <property type="match status" value="1"/>
</dbReference>
<evidence type="ECO:0000256" key="6">
    <source>
        <dbReference type="ARBA" id="ARBA00022833"/>
    </source>
</evidence>
<evidence type="ECO:0000256" key="3">
    <source>
        <dbReference type="ARBA" id="ARBA00022723"/>
    </source>
</evidence>
<dbReference type="EMBL" id="JANRMI010000001">
    <property type="protein sequence ID" value="MDG0815188.1"/>
    <property type="molecule type" value="Genomic_DNA"/>
</dbReference>
<evidence type="ECO:0000259" key="8">
    <source>
        <dbReference type="Pfam" id="PF04389"/>
    </source>
</evidence>
<dbReference type="Gene3D" id="3.40.630.10">
    <property type="entry name" value="Zn peptidases"/>
    <property type="match status" value="1"/>
</dbReference>
<evidence type="ECO:0000256" key="1">
    <source>
        <dbReference type="ARBA" id="ARBA00022438"/>
    </source>
</evidence>
<keyword evidence="3" id="KW-0479">Metal-binding</keyword>
<accession>A0ABT6DEH2</accession>
<name>A0ABT6DEH2_9BACT</name>
<reference evidence="9" key="1">
    <citation type="submission" date="2022-08" db="EMBL/GenBank/DDBJ databases">
        <title>Novel Bdellovibrio Species Isolated from Svalbard: Designation Bdellovibrio svalbardensis.</title>
        <authorList>
            <person name="Mitchell R.J."/>
            <person name="Choi S.Y."/>
        </authorList>
    </citation>
    <scope>NUCLEOTIDE SEQUENCE</scope>
    <source>
        <strain evidence="9">PAP01</strain>
    </source>
</reference>
<dbReference type="SUPFAM" id="SSF53187">
    <property type="entry name" value="Zn-dependent exopeptidases"/>
    <property type="match status" value="1"/>
</dbReference>
<evidence type="ECO:0000313" key="10">
    <source>
        <dbReference type="Proteomes" id="UP001152321"/>
    </source>
</evidence>
<dbReference type="InterPro" id="IPR007484">
    <property type="entry name" value="Peptidase_M28"/>
</dbReference>
<protein>
    <submittedName>
        <fullName evidence="9">M20/M25/M40 family metallo-hydrolase</fullName>
    </submittedName>
</protein>
<feature type="chain" id="PRO_5046862721" evidence="7">
    <location>
        <begin position="18"/>
        <end position="409"/>
    </location>
</feature>
<evidence type="ECO:0000256" key="2">
    <source>
        <dbReference type="ARBA" id="ARBA00022670"/>
    </source>
</evidence>
<gene>
    <name evidence="9" type="ORF">NWE73_02365</name>
</gene>
<evidence type="ECO:0000256" key="5">
    <source>
        <dbReference type="ARBA" id="ARBA00022801"/>
    </source>
</evidence>
<dbReference type="Proteomes" id="UP001152321">
    <property type="component" value="Unassembled WGS sequence"/>
</dbReference>
<keyword evidence="10" id="KW-1185">Reference proteome</keyword>
<dbReference type="InterPro" id="IPR045175">
    <property type="entry name" value="M28_fam"/>
</dbReference>
<evidence type="ECO:0000256" key="4">
    <source>
        <dbReference type="ARBA" id="ARBA00022729"/>
    </source>
</evidence>
<comment type="caution">
    <text evidence="9">The sequence shown here is derived from an EMBL/GenBank/DDBJ whole genome shotgun (WGS) entry which is preliminary data.</text>
</comment>
<keyword evidence="1" id="KW-0031">Aminopeptidase</keyword>
<feature type="signal peptide" evidence="7">
    <location>
        <begin position="1"/>
        <end position="17"/>
    </location>
</feature>